<keyword evidence="3" id="KW-1185">Reference proteome</keyword>
<dbReference type="PANTHER" id="PTHR43792">
    <property type="entry name" value="GNAT FAMILY, PUTATIVE (AFU_ORTHOLOGUE AFUA_3G00765)-RELATED-RELATED"/>
    <property type="match status" value="1"/>
</dbReference>
<gene>
    <name evidence="2" type="ORF">VPAL9027_00413</name>
</gene>
<accession>A0A1R4B0Q1</accession>
<dbReference type="EMBL" id="FUFT01000001">
    <property type="protein sequence ID" value="SJL82484.1"/>
    <property type="molecule type" value="Genomic_DNA"/>
</dbReference>
<organism evidence="2 3">
    <name type="scientific">Vibrio palustris</name>
    <dbReference type="NCBI Taxonomy" id="1918946"/>
    <lineage>
        <taxon>Bacteria</taxon>
        <taxon>Pseudomonadati</taxon>
        <taxon>Pseudomonadota</taxon>
        <taxon>Gammaproteobacteria</taxon>
        <taxon>Vibrionales</taxon>
        <taxon>Vibrionaceae</taxon>
        <taxon>Vibrio</taxon>
    </lineage>
</organism>
<dbReference type="OrthoDB" id="3806873at2"/>
<proteinExistence type="predicted"/>
<dbReference type="STRING" id="1918946.VPAL9027_00413"/>
<dbReference type="Gene3D" id="3.40.630.30">
    <property type="match status" value="1"/>
</dbReference>
<dbReference type="SUPFAM" id="SSF55729">
    <property type="entry name" value="Acyl-CoA N-acyltransferases (Nat)"/>
    <property type="match status" value="1"/>
</dbReference>
<feature type="domain" description="N-acetyltransferase" evidence="1">
    <location>
        <begin position="23"/>
        <end position="160"/>
    </location>
</feature>
<dbReference type="InterPro" id="IPR016181">
    <property type="entry name" value="Acyl_CoA_acyltransferase"/>
</dbReference>
<dbReference type="InterPro" id="IPR051531">
    <property type="entry name" value="N-acetyltransferase"/>
</dbReference>
<dbReference type="RefSeq" id="WP_077311804.1">
    <property type="nucleotide sequence ID" value="NZ_AP024887.1"/>
</dbReference>
<name>A0A1R4B0Q1_9VIBR</name>
<dbReference type="GO" id="GO:0016747">
    <property type="term" value="F:acyltransferase activity, transferring groups other than amino-acyl groups"/>
    <property type="evidence" value="ECO:0007669"/>
    <property type="project" value="InterPro"/>
</dbReference>
<evidence type="ECO:0000259" key="1">
    <source>
        <dbReference type="Pfam" id="PF13302"/>
    </source>
</evidence>
<dbReference type="Pfam" id="PF13302">
    <property type="entry name" value="Acetyltransf_3"/>
    <property type="match status" value="1"/>
</dbReference>
<evidence type="ECO:0000313" key="2">
    <source>
        <dbReference type="EMBL" id="SJL82484.1"/>
    </source>
</evidence>
<protein>
    <recommendedName>
        <fullName evidence="1">N-acetyltransferase domain-containing protein</fullName>
    </recommendedName>
</protein>
<evidence type="ECO:0000313" key="3">
    <source>
        <dbReference type="Proteomes" id="UP000189475"/>
    </source>
</evidence>
<dbReference type="PANTHER" id="PTHR43792:SF1">
    <property type="entry name" value="N-ACETYLTRANSFERASE DOMAIN-CONTAINING PROTEIN"/>
    <property type="match status" value="1"/>
</dbReference>
<sequence>MNLLRVKDHVLEDFMALELVTPRLRLVPVSAVFATAILREFSPEITQYMTPDTPQKLSDVSSFVEDSVADMQAGKEIMLAITDVRTHDFIGICCCAAKDAPHTPELGVWVKKSAHGKKFGLESVTTLVSWAKENLNYDFLIYPVDRANIASRKIPEALGGEIVAEKPLETQSGIPLDGLIYKIH</sequence>
<dbReference type="AlphaFoldDB" id="A0A1R4B0Q1"/>
<reference evidence="2 3" key="1">
    <citation type="submission" date="2017-02" db="EMBL/GenBank/DDBJ databases">
        <authorList>
            <person name="Peterson S.W."/>
        </authorList>
    </citation>
    <scope>NUCLEOTIDE SEQUENCE [LARGE SCALE GENOMIC DNA]</scope>
    <source>
        <strain evidence="2 3">CECT 9027</strain>
    </source>
</reference>
<dbReference type="Proteomes" id="UP000189475">
    <property type="component" value="Unassembled WGS sequence"/>
</dbReference>
<dbReference type="InterPro" id="IPR000182">
    <property type="entry name" value="GNAT_dom"/>
</dbReference>